<dbReference type="AlphaFoldDB" id="A0A0N1FC54"/>
<proteinExistence type="predicted"/>
<protein>
    <submittedName>
        <fullName evidence="1">Uncharacterized protein</fullName>
    </submittedName>
</protein>
<dbReference type="EMBL" id="JUFX02000029">
    <property type="protein sequence ID" value="KPH88497.1"/>
    <property type="molecule type" value="Genomic_DNA"/>
</dbReference>
<gene>
    <name evidence="1" type="ORF">GLUCOINTEAF2_0203810</name>
</gene>
<accession>A0A0N1FC54</accession>
<comment type="caution">
    <text evidence="1">The sequence shown here is derived from an EMBL/GenBank/DDBJ whole genome shotgun (WGS) entry which is preliminary data.</text>
</comment>
<name>A0A0N1FC54_9PROT</name>
<organism evidence="1 2">
    <name type="scientific">Komagataeibacter intermedius AF2</name>
    <dbReference type="NCBI Taxonomy" id="1458464"/>
    <lineage>
        <taxon>Bacteria</taxon>
        <taxon>Pseudomonadati</taxon>
        <taxon>Pseudomonadota</taxon>
        <taxon>Alphaproteobacteria</taxon>
        <taxon>Acetobacterales</taxon>
        <taxon>Acetobacteraceae</taxon>
        <taxon>Komagataeibacter</taxon>
    </lineage>
</organism>
<dbReference type="Proteomes" id="UP000031553">
    <property type="component" value="Unassembled WGS sequence"/>
</dbReference>
<evidence type="ECO:0000313" key="1">
    <source>
        <dbReference type="EMBL" id="KPH88497.1"/>
    </source>
</evidence>
<evidence type="ECO:0000313" key="2">
    <source>
        <dbReference type="Proteomes" id="UP000031553"/>
    </source>
</evidence>
<sequence>MGCNHTAKGFGVSGLADMPVMQMRQLAQGGTLTGVGHACQTKINPIRQDHRQQGVFVIRDTAGTAMGKAVGEADPAVHFQQKISNLDPWQPVVSRPPQLFHSRGCNCFQRRNHKTMCIKPDL</sequence>
<reference evidence="1 2" key="1">
    <citation type="submission" date="2015-07" db="EMBL/GenBank/DDBJ databases">
        <title>Draft Genome Sequence of Komagataeibacter intermedius Strain AF2, Isolated from Kombucha Tea.</title>
        <authorList>
            <person name="Santos R.A."/>
            <person name="Berretta A.A."/>
            <person name="Barud H.S."/>
            <person name="Ribeiro S.J."/>
            <person name="Gonzalez-Garcia L.N."/>
            <person name="Zucchi T.D."/>
            <person name="Goldman G.H."/>
            <person name="Riano-Pachon D.M."/>
        </authorList>
    </citation>
    <scope>NUCLEOTIDE SEQUENCE [LARGE SCALE GENOMIC DNA]</scope>
    <source>
        <strain evidence="1 2">AF2</strain>
    </source>
</reference>